<reference evidence="5 6" key="1">
    <citation type="journal article" date="2017" name="Nat. Ecol. Evol.">
        <title>Scallop genome provides insights into evolution of bilaterian karyotype and development.</title>
        <authorList>
            <person name="Wang S."/>
            <person name="Zhang J."/>
            <person name="Jiao W."/>
            <person name="Li J."/>
            <person name="Xun X."/>
            <person name="Sun Y."/>
            <person name="Guo X."/>
            <person name="Huan P."/>
            <person name="Dong B."/>
            <person name="Zhang L."/>
            <person name="Hu X."/>
            <person name="Sun X."/>
            <person name="Wang J."/>
            <person name="Zhao C."/>
            <person name="Wang Y."/>
            <person name="Wang D."/>
            <person name="Huang X."/>
            <person name="Wang R."/>
            <person name="Lv J."/>
            <person name="Li Y."/>
            <person name="Zhang Z."/>
            <person name="Liu B."/>
            <person name="Lu W."/>
            <person name="Hui Y."/>
            <person name="Liang J."/>
            <person name="Zhou Z."/>
            <person name="Hou R."/>
            <person name="Li X."/>
            <person name="Liu Y."/>
            <person name="Li H."/>
            <person name="Ning X."/>
            <person name="Lin Y."/>
            <person name="Zhao L."/>
            <person name="Xing Q."/>
            <person name="Dou J."/>
            <person name="Li Y."/>
            <person name="Mao J."/>
            <person name="Guo H."/>
            <person name="Dou H."/>
            <person name="Li T."/>
            <person name="Mu C."/>
            <person name="Jiang W."/>
            <person name="Fu Q."/>
            <person name="Fu X."/>
            <person name="Miao Y."/>
            <person name="Liu J."/>
            <person name="Yu Q."/>
            <person name="Li R."/>
            <person name="Liao H."/>
            <person name="Li X."/>
            <person name="Kong Y."/>
            <person name="Jiang Z."/>
            <person name="Chourrout D."/>
            <person name="Li R."/>
            <person name="Bao Z."/>
        </authorList>
    </citation>
    <scope>NUCLEOTIDE SEQUENCE [LARGE SCALE GENOMIC DNA]</scope>
    <source>
        <strain evidence="5 6">PY_sf001</strain>
    </source>
</reference>
<comment type="subunit">
    <text evidence="4">Interacts with the cannabinoid receptor CNR1 (via C-terminus). Does not interact with cannabinoid receptor CNR2.</text>
</comment>
<accession>A0A210PGQ0</accession>
<sequence>MAKNYKISVSLRKQENDEPVYHKQDGERFSKSQTVKLNVNTDYWIKLTIRPSMILRGLVLHGERTEFVPDTPTTSADEDAVYYKAQFSTVNYDSHNRGNRKDLTFLFEFDHGVTMKTSVQIKLYKTGETEHSSWGQALTVIDYDCKLLDGHTYVDIVSEKYL</sequence>
<proteinExistence type="inferred from homology"/>
<comment type="similarity">
    <text evidence="2">Belongs to the CNRIP family.</text>
</comment>
<evidence type="ECO:0000256" key="2">
    <source>
        <dbReference type="ARBA" id="ARBA00007288"/>
    </source>
</evidence>
<evidence type="ECO:0000313" key="6">
    <source>
        <dbReference type="Proteomes" id="UP000242188"/>
    </source>
</evidence>
<evidence type="ECO:0000256" key="4">
    <source>
        <dbReference type="ARBA" id="ARBA00026030"/>
    </source>
</evidence>
<evidence type="ECO:0000256" key="3">
    <source>
        <dbReference type="ARBA" id="ARBA00015651"/>
    </source>
</evidence>
<dbReference type="OrthoDB" id="5920443at2759"/>
<comment type="function">
    <text evidence="1">Suppresses cannabinoid receptor CNR1-mediated tonic inhibition of voltage-gated calcium channels.</text>
</comment>
<protein>
    <recommendedName>
        <fullName evidence="3">CB1 cannabinoid receptor-interacting protein 1</fullName>
    </recommendedName>
</protein>
<dbReference type="STRING" id="6573.A0A210PGQ0"/>
<dbReference type="Proteomes" id="UP000242188">
    <property type="component" value="Unassembled WGS sequence"/>
</dbReference>
<dbReference type="PANTHER" id="PTHR31952">
    <property type="entry name" value="CB1 CANNABINOID RECEPTOR-INTERACTING PROTEIN 1"/>
    <property type="match status" value="1"/>
</dbReference>
<dbReference type="EMBL" id="NEDP02076715">
    <property type="protein sequence ID" value="OWF35650.1"/>
    <property type="molecule type" value="Genomic_DNA"/>
</dbReference>
<organism evidence="5 6">
    <name type="scientific">Mizuhopecten yessoensis</name>
    <name type="common">Japanese scallop</name>
    <name type="synonym">Patinopecten yessoensis</name>
    <dbReference type="NCBI Taxonomy" id="6573"/>
    <lineage>
        <taxon>Eukaryota</taxon>
        <taxon>Metazoa</taxon>
        <taxon>Spiralia</taxon>
        <taxon>Lophotrochozoa</taxon>
        <taxon>Mollusca</taxon>
        <taxon>Bivalvia</taxon>
        <taxon>Autobranchia</taxon>
        <taxon>Pteriomorphia</taxon>
        <taxon>Pectinida</taxon>
        <taxon>Pectinoidea</taxon>
        <taxon>Pectinidae</taxon>
        <taxon>Mizuhopecten</taxon>
    </lineage>
</organism>
<dbReference type="Pfam" id="PF15043">
    <property type="entry name" value="CNRIP1"/>
    <property type="match status" value="1"/>
</dbReference>
<dbReference type="AlphaFoldDB" id="A0A210PGQ0"/>
<dbReference type="InterPro" id="IPR029204">
    <property type="entry name" value="CNRIP1"/>
</dbReference>
<dbReference type="PANTHER" id="PTHR31952:SF1">
    <property type="entry name" value="CB1 CANNABINOID RECEPTOR-INTERACTING PROTEIN 1"/>
    <property type="match status" value="1"/>
</dbReference>
<keyword evidence="5" id="KW-0675">Receptor</keyword>
<keyword evidence="6" id="KW-1185">Reference proteome</keyword>
<dbReference type="GO" id="GO:0005886">
    <property type="term" value="C:plasma membrane"/>
    <property type="evidence" value="ECO:0007669"/>
    <property type="project" value="TreeGrafter"/>
</dbReference>
<dbReference type="GO" id="GO:0031718">
    <property type="term" value="F:type 1 cannabinoid receptor binding"/>
    <property type="evidence" value="ECO:0007669"/>
    <property type="project" value="TreeGrafter"/>
</dbReference>
<gene>
    <name evidence="5" type="ORF">KP79_PYT09746</name>
</gene>
<comment type="caution">
    <text evidence="5">The sequence shown here is derived from an EMBL/GenBank/DDBJ whole genome shotgun (WGS) entry which is preliminary data.</text>
</comment>
<evidence type="ECO:0000313" key="5">
    <source>
        <dbReference type="EMBL" id="OWF35650.1"/>
    </source>
</evidence>
<evidence type="ECO:0000256" key="1">
    <source>
        <dbReference type="ARBA" id="ARBA00003884"/>
    </source>
</evidence>
<name>A0A210PGQ0_MIZYE</name>